<reference evidence="2 3" key="1">
    <citation type="journal article" date="2021" name="Nat. Commun.">
        <title>Genetic determinants of endophytism in the Arabidopsis root mycobiome.</title>
        <authorList>
            <person name="Mesny F."/>
            <person name="Miyauchi S."/>
            <person name="Thiergart T."/>
            <person name="Pickel B."/>
            <person name="Atanasova L."/>
            <person name="Karlsson M."/>
            <person name="Huettel B."/>
            <person name="Barry K.W."/>
            <person name="Haridas S."/>
            <person name="Chen C."/>
            <person name="Bauer D."/>
            <person name="Andreopoulos W."/>
            <person name="Pangilinan J."/>
            <person name="LaButti K."/>
            <person name="Riley R."/>
            <person name="Lipzen A."/>
            <person name="Clum A."/>
            <person name="Drula E."/>
            <person name="Henrissat B."/>
            <person name="Kohler A."/>
            <person name="Grigoriev I.V."/>
            <person name="Martin F.M."/>
            <person name="Hacquard S."/>
        </authorList>
    </citation>
    <scope>NUCLEOTIDE SEQUENCE [LARGE SCALE GENOMIC DNA]</scope>
    <source>
        <strain evidence="2 3">MPI-CAGE-CH-0241</strain>
    </source>
</reference>
<name>A0A9P9AE22_9HYPO</name>
<protein>
    <submittedName>
        <fullName evidence="2">Uncharacterized protein</fullName>
    </submittedName>
</protein>
<proteinExistence type="predicted"/>
<keyword evidence="1" id="KW-0812">Transmembrane</keyword>
<comment type="caution">
    <text evidence="2">The sequence shown here is derived from an EMBL/GenBank/DDBJ whole genome shotgun (WGS) entry which is preliminary data.</text>
</comment>
<accession>A0A9P9AE22</accession>
<keyword evidence="1" id="KW-0472">Membrane</keyword>
<dbReference type="Proteomes" id="UP000777438">
    <property type="component" value="Unassembled WGS sequence"/>
</dbReference>
<sequence length="132" mass="14829">MSIKSWLKNAALPDVFDLRALERRFSSLARELQIISGADELEFAVVENGQMRSDLGLESRKYLLGHLCSLHMAGDDVSRTIGEYSRPGWLSKPHANLRSGIYLIHQPYLAFFLLCITLIHAQSITPEASMLV</sequence>
<evidence type="ECO:0000256" key="1">
    <source>
        <dbReference type="SAM" id="Phobius"/>
    </source>
</evidence>
<organism evidence="2 3">
    <name type="scientific">Thelonectria olida</name>
    <dbReference type="NCBI Taxonomy" id="1576542"/>
    <lineage>
        <taxon>Eukaryota</taxon>
        <taxon>Fungi</taxon>
        <taxon>Dikarya</taxon>
        <taxon>Ascomycota</taxon>
        <taxon>Pezizomycotina</taxon>
        <taxon>Sordariomycetes</taxon>
        <taxon>Hypocreomycetidae</taxon>
        <taxon>Hypocreales</taxon>
        <taxon>Nectriaceae</taxon>
        <taxon>Thelonectria</taxon>
    </lineage>
</organism>
<dbReference type="AlphaFoldDB" id="A0A9P9AE22"/>
<gene>
    <name evidence="2" type="ORF">B0T10DRAFT_467640</name>
</gene>
<evidence type="ECO:0000313" key="2">
    <source>
        <dbReference type="EMBL" id="KAH6867847.1"/>
    </source>
</evidence>
<keyword evidence="1" id="KW-1133">Transmembrane helix</keyword>
<evidence type="ECO:0000313" key="3">
    <source>
        <dbReference type="Proteomes" id="UP000777438"/>
    </source>
</evidence>
<dbReference type="EMBL" id="JAGPYM010000088">
    <property type="protein sequence ID" value="KAH6867847.1"/>
    <property type="molecule type" value="Genomic_DNA"/>
</dbReference>
<keyword evidence="3" id="KW-1185">Reference proteome</keyword>
<feature type="transmembrane region" description="Helical" evidence="1">
    <location>
        <begin position="108"/>
        <end position="125"/>
    </location>
</feature>